<name>A0AAQ3TRS0_PASNO</name>
<accession>A0AAQ3TRS0</accession>
<sequence length="67" mass="7433">MRSSVPNAARPRRATHLLWSSTGIFNPRAFRRPPSAARPVRHPPPCAAEPTGTRPPSDWFAEVEIGF</sequence>
<dbReference type="Proteomes" id="UP001341281">
    <property type="component" value="Chromosome 05"/>
</dbReference>
<reference evidence="2 3" key="1">
    <citation type="submission" date="2024-02" db="EMBL/GenBank/DDBJ databases">
        <title>High-quality chromosome-scale genome assembly of Pensacola bahiagrass (Paspalum notatum Flugge var. saurae).</title>
        <authorList>
            <person name="Vega J.M."/>
            <person name="Podio M."/>
            <person name="Orjuela J."/>
            <person name="Siena L.A."/>
            <person name="Pessino S.C."/>
            <person name="Combes M.C."/>
            <person name="Mariac C."/>
            <person name="Albertini E."/>
            <person name="Pupilli F."/>
            <person name="Ortiz J.P.A."/>
            <person name="Leblanc O."/>
        </authorList>
    </citation>
    <scope>NUCLEOTIDE SEQUENCE [LARGE SCALE GENOMIC DNA]</scope>
    <source>
        <strain evidence="2">R1</strain>
        <tissue evidence="2">Leaf</tissue>
    </source>
</reference>
<evidence type="ECO:0000313" key="2">
    <source>
        <dbReference type="EMBL" id="WVZ78288.1"/>
    </source>
</evidence>
<keyword evidence="3" id="KW-1185">Reference proteome</keyword>
<feature type="region of interest" description="Disordered" evidence="1">
    <location>
        <begin position="28"/>
        <end position="57"/>
    </location>
</feature>
<organism evidence="2 3">
    <name type="scientific">Paspalum notatum var. saurae</name>
    <dbReference type="NCBI Taxonomy" id="547442"/>
    <lineage>
        <taxon>Eukaryota</taxon>
        <taxon>Viridiplantae</taxon>
        <taxon>Streptophyta</taxon>
        <taxon>Embryophyta</taxon>
        <taxon>Tracheophyta</taxon>
        <taxon>Spermatophyta</taxon>
        <taxon>Magnoliopsida</taxon>
        <taxon>Liliopsida</taxon>
        <taxon>Poales</taxon>
        <taxon>Poaceae</taxon>
        <taxon>PACMAD clade</taxon>
        <taxon>Panicoideae</taxon>
        <taxon>Andropogonodae</taxon>
        <taxon>Paspaleae</taxon>
        <taxon>Paspalinae</taxon>
        <taxon>Paspalum</taxon>
    </lineage>
</organism>
<dbReference type="EMBL" id="CP144749">
    <property type="protein sequence ID" value="WVZ78288.1"/>
    <property type="molecule type" value="Genomic_DNA"/>
</dbReference>
<evidence type="ECO:0000313" key="3">
    <source>
        <dbReference type="Proteomes" id="UP001341281"/>
    </source>
</evidence>
<proteinExistence type="predicted"/>
<protein>
    <submittedName>
        <fullName evidence="2">Uncharacterized protein</fullName>
    </submittedName>
</protein>
<gene>
    <name evidence="2" type="ORF">U9M48_026027</name>
</gene>
<dbReference type="AlphaFoldDB" id="A0AAQ3TRS0"/>
<evidence type="ECO:0000256" key="1">
    <source>
        <dbReference type="SAM" id="MobiDB-lite"/>
    </source>
</evidence>